<dbReference type="InterPro" id="IPR029787">
    <property type="entry name" value="Nucleotide_cyclase"/>
</dbReference>
<dbReference type="PROSITE" id="PS50125">
    <property type="entry name" value="GUANYLATE_CYCLASE_2"/>
    <property type="match status" value="1"/>
</dbReference>
<feature type="transmembrane region" description="Helical" evidence="4">
    <location>
        <begin position="185"/>
        <end position="209"/>
    </location>
</feature>
<evidence type="ECO:0000313" key="7">
    <source>
        <dbReference type="Proteomes" id="UP000664288"/>
    </source>
</evidence>
<feature type="transmembrane region" description="Helical" evidence="4">
    <location>
        <begin position="32"/>
        <end position="50"/>
    </location>
</feature>
<proteinExistence type="predicted"/>
<feature type="transmembrane region" description="Helical" evidence="4">
    <location>
        <begin position="62"/>
        <end position="80"/>
    </location>
</feature>
<name>A0ABS3J3U2_9HYPH</name>
<comment type="subcellular location">
    <subcellularLocation>
        <location evidence="1">Cell membrane</location>
        <topology evidence="1">Multi-pass membrane protein</topology>
    </subcellularLocation>
</comment>
<dbReference type="EMBL" id="JAFMPY010000010">
    <property type="protein sequence ID" value="MBO0904323.1"/>
    <property type="molecule type" value="Genomic_DNA"/>
</dbReference>
<dbReference type="CDD" id="cd07302">
    <property type="entry name" value="CHD"/>
    <property type="match status" value="1"/>
</dbReference>
<keyword evidence="4" id="KW-1133">Transmembrane helix</keyword>
<comment type="caution">
    <text evidence="6">The sequence shown here is derived from an EMBL/GenBank/DDBJ whole genome shotgun (WGS) entry which is preliminary data.</text>
</comment>
<dbReference type="InterPro" id="IPR001054">
    <property type="entry name" value="A/G_cyclase"/>
</dbReference>
<dbReference type="InterPro" id="IPR050697">
    <property type="entry name" value="Adenylyl/Guanylyl_Cyclase_3/4"/>
</dbReference>
<evidence type="ECO:0000256" key="4">
    <source>
        <dbReference type="SAM" id="Phobius"/>
    </source>
</evidence>
<evidence type="ECO:0000259" key="5">
    <source>
        <dbReference type="PROSITE" id="PS50125"/>
    </source>
</evidence>
<dbReference type="SMART" id="SM00044">
    <property type="entry name" value="CYCc"/>
    <property type="match status" value="1"/>
</dbReference>
<keyword evidence="7" id="KW-1185">Reference proteome</keyword>
<gene>
    <name evidence="6" type="ORF">J1C47_11780</name>
</gene>
<evidence type="ECO:0000256" key="3">
    <source>
        <dbReference type="ARBA" id="ARBA00023136"/>
    </source>
</evidence>
<evidence type="ECO:0000313" key="6">
    <source>
        <dbReference type="EMBL" id="MBO0904323.1"/>
    </source>
</evidence>
<dbReference type="Pfam" id="PF00211">
    <property type="entry name" value="Guanylate_cyc"/>
    <property type="match status" value="1"/>
</dbReference>
<sequence>MLKGLVFARGSGALPSRVAADILRFDAASERLTGWVQFALALFLLGLYFVAPKPVDSMSQSLVPVGLGTYLGLTLLRLYLSHRAALPRLFLFASLLVDVALLYALIWSFHLQYGQPHAFSLKAPTVLYVFVFIALRALRFDPIWVLLTGLVAAFGWLGLVLLAIARDGSGAITRSFVDYVDGTRILIGAEIDKIVVMVAVSAILAIAVARARTLVTKTAREQAERAEIRRFLPAPVEAAITASKEAIVAGEGVERNAAIVVLDIRGFSAFAAGRDPKEVVAALVSLHAIVVPVVEKHGGIVDKYLGDGMLATFGAGRESKTPAADALSALVEIVEAAAEWTEELQMATGSRLAVNGAATAGRVIFAALGDEARLEYTVIGEAVNLAAKMEKHNKVEATAALTTAATLEAAILEGYRPPRLFRHLPDCRVAGVAEPLGLVAVA</sequence>
<dbReference type="PANTHER" id="PTHR43081">
    <property type="entry name" value="ADENYLATE CYCLASE, TERMINAL-DIFFERENTIATION SPECIFIC-RELATED"/>
    <property type="match status" value="1"/>
</dbReference>
<feature type="transmembrane region" description="Helical" evidence="4">
    <location>
        <begin position="145"/>
        <end position="165"/>
    </location>
</feature>
<accession>A0ABS3J3U2</accession>
<dbReference type="SUPFAM" id="SSF55073">
    <property type="entry name" value="Nucleotide cyclase"/>
    <property type="match status" value="1"/>
</dbReference>
<evidence type="ECO:0000256" key="2">
    <source>
        <dbReference type="ARBA" id="ARBA00022475"/>
    </source>
</evidence>
<evidence type="ECO:0000256" key="1">
    <source>
        <dbReference type="ARBA" id="ARBA00004651"/>
    </source>
</evidence>
<keyword evidence="3 4" id="KW-0472">Membrane</keyword>
<protein>
    <submittedName>
        <fullName evidence="6">Adenylate/guanylate cyclase domain-containing protein</fullName>
    </submittedName>
</protein>
<feature type="transmembrane region" description="Helical" evidence="4">
    <location>
        <begin position="121"/>
        <end position="138"/>
    </location>
</feature>
<keyword evidence="2" id="KW-1003">Cell membrane</keyword>
<feature type="transmembrane region" description="Helical" evidence="4">
    <location>
        <begin position="89"/>
        <end position="109"/>
    </location>
</feature>
<reference evidence="6 7" key="1">
    <citation type="submission" date="2021-03" db="EMBL/GenBank/DDBJ databases">
        <title>Whole genome sequence of Jiella sp. MQZ13P-4.</title>
        <authorList>
            <person name="Tuo L."/>
        </authorList>
    </citation>
    <scope>NUCLEOTIDE SEQUENCE [LARGE SCALE GENOMIC DNA]</scope>
    <source>
        <strain evidence="6 7">MQZ13P-4</strain>
    </source>
</reference>
<keyword evidence="4" id="KW-0812">Transmembrane</keyword>
<dbReference type="Proteomes" id="UP000664288">
    <property type="component" value="Unassembled WGS sequence"/>
</dbReference>
<feature type="domain" description="Guanylate cyclase" evidence="5">
    <location>
        <begin position="258"/>
        <end position="390"/>
    </location>
</feature>
<dbReference type="Gene3D" id="3.30.70.1230">
    <property type="entry name" value="Nucleotide cyclase"/>
    <property type="match status" value="1"/>
</dbReference>
<dbReference type="RefSeq" id="WP_207350962.1">
    <property type="nucleotide sequence ID" value="NZ_JAFMPY010000010.1"/>
</dbReference>
<dbReference type="PANTHER" id="PTHR43081:SF17">
    <property type="entry name" value="BLL5647 PROTEIN"/>
    <property type="match status" value="1"/>
</dbReference>
<organism evidence="6 7">
    <name type="scientific">Jiella sonneratiae</name>
    <dbReference type="NCBI Taxonomy" id="2816856"/>
    <lineage>
        <taxon>Bacteria</taxon>
        <taxon>Pseudomonadati</taxon>
        <taxon>Pseudomonadota</taxon>
        <taxon>Alphaproteobacteria</taxon>
        <taxon>Hyphomicrobiales</taxon>
        <taxon>Aurantimonadaceae</taxon>
        <taxon>Jiella</taxon>
    </lineage>
</organism>